<accession>T0JDQ0</accession>
<dbReference type="InterPro" id="IPR000700">
    <property type="entry name" value="PAS-assoc_C"/>
</dbReference>
<dbReference type="InterPro" id="IPR005467">
    <property type="entry name" value="His_kinase_dom"/>
</dbReference>
<dbReference type="InterPro" id="IPR035965">
    <property type="entry name" value="PAS-like_dom_sf"/>
</dbReference>
<dbReference type="SUPFAM" id="SSF55785">
    <property type="entry name" value="PYP-like sensor domain (PAS domain)"/>
    <property type="match status" value="1"/>
</dbReference>
<feature type="domain" description="PAC" evidence="13">
    <location>
        <begin position="154"/>
        <end position="206"/>
    </location>
</feature>
<dbReference type="SMART" id="SM00387">
    <property type="entry name" value="HATPase_c"/>
    <property type="match status" value="1"/>
</dbReference>
<dbReference type="PANTHER" id="PTHR43065:SF10">
    <property type="entry name" value="PEROXIDE STRESS-ACTIVATED HISTIDINE KINASE MAK3"/>
    <property type="match status" value="1"/>
</dbReference>
<feature type="transmembrane region" description="Helical" evidence="10">
    <location>
        <begin position="20"/>
        <end position="38"/>
    </location>
</feature>
<dbReference type="Gene3D" id="3.30.450.20">
    <property type="entry name" value="PAS domain"/>
    <property type="match status" value="1"/>
</dbReference>
<dbReference type="Pfam" id="PF02518">
    <property type="entry name" value="HATPase_c"/>
    <property type="match status" value="1"/>
</dbReference>
<dbReference type="InterPro" id="IPR004358">
    <property type="entry name" value="Sig_transdc_His_kin-like_C"/>
</dbReference>
<dbReference type="EMBL" id="AUPZ01000010">
    <property type="protein sequence ID" value="EQB39120.1"/>
    <property type="molecule type" value="Genomic_DNA"/>
</dbReference>
<keyword evidence="10" id="KW-1133">Transmembrane helix</keyword>
<dbReference type="GO" id="GO:0005524">
    <property type="term" value="F:ATP binding"/>
    <property type="evidence" value="ECO:0007669"/>
    <property type="project" value="UniProtKB-KW"/>
</dbReference>
<dbReference type="InterPro" id="IPR001610">
    <property type="entry name" value="PAC"/>
</dbReference>
<evidence type="ECO:0000313" key="15">
    <source>
        <dbReference type="Proteomes" id="UP000015520"/>
    </source>
</evidence>
<comment type="caution">
    <text evidence="14">The sequence shown here is derived from an EMBL/GenBank/DDBJ whole genome shotgun (WGS) entry which is preliminary data.</text>
</comment>
<evidence type="ECO:0000256" key="6">
    <source>
        <dbReference type="ARBA" id="ARBA00022777"/>
    </source>
</evidence>
<dbReference type="SMART" id="SM00091">
    <property type="entry name" value="PAS"/>
    <property type="match status" value="1"/>
</dbReference>
<evidence type="ECO:0000256" key="2">
    <source>
        <dbReference type="ARBA" id="ARBA00012438"/>
    </source>
</evidence>
<dbReference type="PROSITE" id="PS50109">
    <property type="entry name" value="HIS_KIN"/>
    <property type="match status" value="1"/>
</dbReference>
<dbReference type="SUPFAM" id="SSF55874">
    <property type="entry name" value="ATPase domain of HSP90 chaperone/DNA topoisomerase II/histidine kinase"/>
    <property type="match status" value="1"/>
</dbReference>
<dbReference type="Pfam" id="PF08447">
    <property type="entry name" value="PAS_3"/>
    <property type="match status" value="1"/>
</dbReference>
<evidence type="ECO:0000256" key="9">
    <source>
        <dbReference type="SAM" id="Coils"/>
    </source>
</evidence>
<keyword evidence="10" id="KW-0812">Transmembrane</keyword>
<dbReference type="PANTHER" id="PTHR43065">
    <property type="entry name" value="SENSOR HISTIDINE KINASE"/>
    <property type="match status" value="1"/>
</dbReference>
<evidence type="ECO:0000256" key="8">
    <source>
        <dbReference type="ARBA" id="ARBA00023012"/>
    </source>
</evidence>
<evidence type="ECO:0000256" key="4">
    <source>
        <dbReference type="ARBA" id="ARBA00022679"/>
    </source>
</evidence>
<dbReference type="CDD" id="cd00130">
    <property type="entry name" value="PAS"/>
    <property type="match status" value="1"/>
</dbReference>
<dbReference type="PROSITE" id="PS50113">
    <property type="entry name" value="PAC"/>
    <property type="match status" value="1"/>
</dbReference>
<keyword evidence="15" id="KW-1185">Reference proteome</keyword>
<sequence length="460" mass="52879">MKHKIIHRLKNIRSSILTPIAFLLMAIFVVLFFYVPYIAEKNIVDIAKEGSIIVLALVAYTSYILIKREKRLQEANDKLEKKLKNILLDFDKNVIASTTDIDGNIVYASELFCKLSGYKKEELIGKSHKLIKHNDMPKAMYKEMLKTTNAGKTWRGEIKNSTKDGGFYWVDAIVSPVLNEYGEIIEYNSIRQDITSKKELESLNESLKEKIEQAIKETQEKEQYMLKQSKMAQMGEMLSMIAHQWRQPLAAISSTASSLEVRMILKDIDLETLKSGIKDIQAYSQHLSSTINDFRNFFIDSKVLTKTSFKAILDKTILIAKTSLDKRDIIIRVQNKFEDEFCIYRNEFEQVVLNLIKNAEDAIVEDGIDNGLIEIKTYKLNDKAIFEIYDNARGIDNELMDKIFDPYFSTKTKKNGTGLGLYMSKIIIENHCYGTLEAFNTFEGAMFRITLDPNKFTACE</sequence>
<dbReference type="Gene3D" id="3.30.565.10">
    <property type="entry name" value="Histidine kinase-like ATPase, C-terminal domain"/>
    <property type="match status" value="1"/>
</dbReference>
<evidence type="ECO:0000313" key="14">
    <source>
        <dbReference type="EMBL" id="EQB39120.1"/>
    </source>
</evidence>
<keyword evidence="9" id="KW-0175">Coiled coil</keyword>
<dbReference type="InterPro" id="IPR000014">
    <property type="entry name" value="PAS"/>
</dbReference>
<keyword evidence="5" id="KW-0547">Nucleotide-binding</keyword>
<dbReference type="InterPro" id="IPR036097">
    <property type="entry name" value="HisK_dim/P_sf"/>
</dbReference>
<dbReference type="OrthoDB" id="9799273at2"/>
<evidence type="ECO:0000259" key="11">
    <source>
        <dbReference type="PROSITE" id="PS50109"/>
    </source>
</evidence>
<dbReference type="PROSITE" id="PS50112">
    <property type="entry name" value="PAS"/>
    <property type="match status" value="1"/>
</dbReference>
<dbReference type="InterPro" id="IPR036890">
    <property type="entry name" value="HATPase_C_sf"/>
</dbReference>
<keyword evidence="10" id="KW-0472">Membrane</keyword>
<dbReference type="NCBIfam" id="TIGR00229">
    <property type="entry name" value="sensory_box"/>
    <property type="match status" value="1"/>
</dbReference>
<gene>
    <name evidence="14" type="ORF">M947_08135</name>
</gene>
<dbReference type="Gene3D" id="1.10.287.130">
    <property type="match status" value="1"/>
</dbReference>
<feature type="domain" description="Histidine kinase" evidence="11">
    <location>
        <begin position="240"/>
        <end position="455"/>
    </location>
</feature>
<dbReference type="GO" id="GO:0000155">
    <property type="term" value="F:phosphorelay sensor kinase activity"/>
    <property type="evidence" value="ECO:0007669"/>
    <property type="project" value="InterPro"/>
</dbReference>
<keyword evidence="8" id="KW-0902">Two-component regulatory system</keyword>
<keyword evidence="4" id="KW-0808">Transferase</keyword>
<evidence type="ECO:0000259" key="12">
    <source>
        <dbReference type="PROSITE" id="PS50112"/>
    </source>
</evidence>
<evidence type="ECO:0000256" key="5">
    <source>
        <dbReference type="ARBA" id="ARBA00022741"/>
    </source>
</evidence>
<dbReference type="STRING" id="1172190.M947_08135"/>
<dbReference type="PRINTS" id="PR00344">
    <property type="entry name" value="BCTRLSENSOR"/>
</dbReference>
<dbReference type="Proteomes" id="UP000015520">
    <property type="component" value="Unassembled WGS sequence"/>
</dbReference>
<feature type="transmembrane region" description="Helical" evidence="10">
    <location>
        <begin position="50"/>
        <end position="66"/>
    </location>
</feature>
<dbReference type="eggNOG" id="COG4191">
    <property type="taxonomic scope" value="Bacteria"/>
</dbReference>
<dbReference type="RefSeq" id="WP_021287882.1">
    <property type="nucleotide sequence ID" value="NZ_AUPZ01000010.1"/>
</dbReference>
<keyword evidence="6" id="KW-0418">Kinase</keyword>
<feature type="coiled-coil region" evidence="9">
    <location>
        <begin position="197"/>
        <end position="224"/>
    </location>
</feature>
<dbReference type="PATRIC" id="fig|1172190.3.peg.1570"/>
<dbReference type="InterPro" id="IPR003594">
    <property type="entry name" value="HATPase_dom"/>
</dbReference>
<evidence type="ECO:0000259" key="13">
    <source>
        <dbReference type="PROSITE" id="PS50113"/>
    </source>
</evidence>
<protein>
    <recommendedName>
        <fullName evidence="2">histidine kinase</fullName>
        <ecNumber evidence="2">2.7.13.3</ecNumber>
    </recommendedName>
</protein>
<dbReference type="SUPFAM" id="SSF47384">
    <property type="entry name" value="Homodimeric domain of signal transducing histidine kinase"/>
    <property type="match status" value="1"/>
</dbReference>
<proteinExistence type="predicted"/>
<dbReference type="EC" id="2.7.13.3" evidence="2"/>
<feature type="domain" description="PAS" evidence="12">
    <location>
        <begin position="100"/>
        <end position="127"/>
    </location>
</feature>
<evidence type="ECO:0000256" key="1">
    <source>
        <dbReference type="ARBA" id="ARBA00000085"/>
    </source>
</evidence>
<dbReference type="CDD" id="cd00082">
    <property type="entry name" value="HisKA"/>
    <property type="match status" value="1"/>
</dbReference>
<reference evidence="14 15" key="1">
    <citation type="submission" date="2013-07" db="EMBL/GenBank/DDBJ databases">
        <title>Sulfurimonas hongkongensis AST-10 Genome Sequencing.</title>
        <authorList>
            <person name="Cai L."/>
            <person name="Zhang T."/>
        </authorList>
    </citation>
    <scope>NUCLEOTIDE SEQUENCE [LARGE SCALE GENOMIC DNA]</scope>
    <source>
        <strain evidence="14 15">AST-10</strain>
    </source>
</reference>
<name>T0JDQ0_9BACT</name>
<evidence type="ECO:0000256" key="10">
    <source>
        <dbReference type="SAM" id="Phobius"/>
    </source>
</evidence>
<dbReference type="InterPro" id="IPR003661">
    <property type="entry name" value="HisK_dim/P_dom"/>
</dbReference>
<dbReference type="AlphaFoldDB" id="T0JDQ0"/>
<evidence type="ECO:0000256" key="7">
    <source>
        <dbReference type="ARBA" id="ARBA00022840"/>
    </source>
</evidence>
<organism evidence="14 15">
    <name type="scientific">Sulfurimonas hongkongensis</name>
    <dbReference type="NCBI Taxonomy" id="1172190"/>
    <lineage>
        <taxon>Bacteria</taxon>
        <taxon>Pseudomonadati</taxon>
        <taxon>Campylobacterota</taxon>
        <taxon>Epsilonproteobacteria</taxon>
        <taxon>Campylobacterales</taxon>
        <taxon>Sulfurimonadaceae</taxon>
        <taxon>Sulfurimonas</taxon>
    </lineage>
</organism>
<keyword evidence="7" id="KW-0067">ATP-binding</keyword>
<keyword evidence="3" id="KW-0597">Phosphoprotein</keyword>
<evidence type="ECO:0000256" key="3">
    <source>
        <dbReference type="ARBA" id="ARBA00022553"/>
    </source>
</evidence>
<dbReference type="Pfam" id="PF00512">
    <property type="entry name" value="HisKA"/>
    <property type="match status" value="1"/>
</dbReference>
<dbReference type="SMART" id="SM00086">
    <property type="entry name" value="PAC"/>
    <property type="match status" value="1"/>
</dbReference>
<dbReference type="InterPro" id="IPR013655">
    <property type="entry name" value="PAS_fold_3"/>
</dbReference>
<comment type="catalytic activity">
    <reaction evidence="1">
        <text>ATP + protein L-histidine = ADP + protein N-phospho-L-histidine.</text>
        <dbReference type="EC" id="2.7.13.3"/>
    </reaction>
</comment>